<organism evidence="1 2">
    <name type="scientific">Methanococcoides seepicolus</name>
    <dbReference type="NCBI Taxonomy" id="2828780"/>
    <lineage>
        <taxon>Archaea</taxon>
        <taxon>Methanobacteriati</taxon>
        <taxon>Methanobacteriota</taxon>
        <taxon>Stenosarchaea group</taxon>
        <taxon>Methanomicrobia</taxon>
        <taxon>Methanosarcinales</taxon>
        <taxon>Methanosarcinaceae</taxon>
        <taxon>Methanococcoides</taxon>
    </lineage>
</organism>
<dbReference type="EMBL" id="JAGSOI010000004">
    <property type="protein sequence ID" value="MCM1985716.1"/>
    <property type="molecule type" value="Genomic_DNA"/>
</dbReference>
<sequence>MLPSFSDLTATKKRPALVVVDLKADDVILCPITSTHRSDGYDISLGSGDLIEFYFLLSKKTTGFNLALNQRFNGSFISSK</sequence>
<proteinExistence type="predicted"/>
<comment type="caution">
    <text evidence="1">The sequence shown here is derived from an EMBL/GenBank/DDBJ whole genome shotgun (WGS) entry which is preliminary data.</text>
</comment>
<dbReference type="AlphaFoldDB" id="A0A9E4ZBR8"/>
<reference evidence="1" key="1">
    <citation type="journal article" date="2021" name="mSystems">
        <title>Bacteria and Archaea Synergistically Convert Glycine Betaine to Biogenic Methane in the Formosa Cold Seep of the South China Sea.</title>
        <authorList>
            <person name="Li L."/>
            <person name="Zhang W."/>
            <person name="Zhang S."/>
            <person name="Song L."/>
            <person name="Sun Q."/>
            <person name="Zhang H."/>
            <person name="Xiang H."/>
            <person name="Dong X."/>
        </authorList>
    </citation>
    <scope>NUCLEOTIDE SEQUENCE</scope>
    <source>
        <strain evidence="1">LLY</strain>
    </source>
</reference>
<dbReference type="RefSeq" id="WP_250867096.1">
    <property type="nucleotide sequence ID" value="NZ_JAGSOI010000004.1"/>
</dbReference>
<name>A0A9E4ZBR8_9EURY</name>
<dbReference type="Proteomes" id="UP001056766">
    <property type="component" value="Unassembled WGS sequence"/>
</dbReference>
<keyword evidence="2" id="KW-1185">Reference proteome</keyword>
<gene>
    <name evidence="1" type="ORF">KDK67_01580</name>
</gene>
<protein>
    <submittedName>
        <fullName evidence="1">Uncharacterized protein</fullName>
    </submittedName>
</protein>
<reference evidence="1" key="2">
    <citation type="submission" date="2021-04" db="EMBL/GenBank/DDBJ databases">
        <authorList>
            <person name="Dong X."/>
        </authorList>
    </citation>
    <scope>NUCLEOTIDE SEQUENCE</scope>
    <source>
        <strain evidence="1">LLY</strain>
    </source>
</reference>
<evidence type="ECO:0000313" key="2">
    <source>
        <dbReference type="Proteomes" id="UP001056766"/>
    </source>
</evidence>
<accession>A0A9E4ZBR8</accession>
<evidence type="ECO:0000313" key="1">
    <source>
        <dbReference type="EMBL" id="MCM1985716.1"/>
    </source>
</evidence>